<dbReference type="AlphaFoldDB" id="A0A4C1YCJ7"/>
<proteinExistence type="predicted"/>
<comment type="caution">
    <text evidence="2">The sequence shown here is derived from an EMBL/GenBank/DDBJ whole genome shotgun (WGS) entry which is preliminary data.</text>
</comment>
<name>A0A4C1YCJ7_EUMVA</name>
<evidence type="ECO:0000256" key="1">
    <source>
        <dbReference type="SAM" id="MobiDB-lite"/>
    </source>
</evidence>
<keyword evidence="3" id="KW-1185">Reference proteome</keyword>
<sequence>MYTEQSCETASVFGLRRQTARHRRAARGFKVHRLNFPRTNYSPKNLSIQPIEREEDAELFTYRDVNRTHVGVLLARSLDDLVDSDRPRNVLKFRLGCDFDAGDDLVGARFILILVETVKCDATPNRSPPRPRGGAALARYLTNRACGISGRCRSRASRVRAVSRRKFEIIYPSRFNAAATTMCAIGRPPARPAPMHLRRHRPAPTGGRGKAILRFSFTTLPVVKAEKACLSEANELWLG</sequence>
<evidence type="ECO:0000313" key="2">
    <source>
        <dbReference type="EMBL" id="GBP73816.1"/>
    </source>
</evidence>
<dbReference type="EMBL" id="BGZK01001187">
    <property type="protein sequence ID" value="GBP73816.1"/>
    <property type="molecule type" value="Genomic_DNA"/>
</dbReference>
<dbReference type="Proteomes" id="UP000299102">
    <property type="component" value="Unassembled WGS sequence"/>
</dbReference>
<protein>
    <submittedName>
        <fullName evidence="2">Uncharacterized protein</fullName>
    </submittedName>
</protein>
<dbReference type="OrthoDB" id="6252479at2759"/>
<organism evidence="2 3">
    <name type="scientific">Eumeta variegata</name>
    <name type="common">Bagworm moth</name>
    <name type="synonym">Eumeta japonica</name>
    <dbReference type="NCBI Taxonomy" id="151549"/>
    <lineage>
        <taxon>Eukaryota</taxon>
        <taxon>Metazoa</taxon>
        <taxon>Ecdysozoa</taxon>
        <taxon>Arthropoda</taxon>
        <taxon>Hexapoda</taxon>
        <taxon>Insecta</taxon>
        <taxon>Pterygota</taxon>
        <taxon>Neoptera</taxon>
        <taxon>Endopterygota</taxon>
        <taxon>Lepidoptera</taxon>
        <taxon>Glossata</taxon>
        <taxon>Ditrysia</taxon>
        <taxon>Tineoidea</taxon>
        <taxon>Psychidae</taxon>
        <taxon>Oiketicinae</taxon>
        <taxon>Eumeta</taxon>
    </lineage>
</organism>
<evidence type="ECO:0000313" key="3">
    <source>
        <dbReference type="Proteomes" id="UP000299102"/>
    </source>
</evidence>
<gene>
    <name evidence="2" type="ORF">EVAR_54868_1</name>
</gene>
<feature type="region of interest" description="Disordered" evidence="1">
    <location>
        <begin position="189"/>
        <end position="208"/>
    </location>
</feature>
<accession>A0A4C1YCJ7</accession>
<dbReference type="STRING" id="151549.A0A4C1YCJ7"/>
<reference evidence="2 3" key="1">
    <citation type="journal article" date="2019" name="Commun. Biol.">
        <title>The bagworm genome reveals a unique fibroin gene that provides high tensile strength.</title>
        <authorList>
            <person name="Kono N."/>
            <person name="Nakamura H."/>
            <person name="Ohtoshi R."/>
            <person name="Tomita M."/>
            <person name="Numata K."/>
            <person name="Arakawa K."/>
        </authorList>
    </citation>
    <scope>NUCLEOTIDE SEQUENCE [LARGE SCALE GENOMIC DNA]</scope>
</reference>